<feature type="transmembrane region" description="Helical" evidence="4">
    <location>
        <begin position="40"/>
        <end position="60"/>
    </location>
</feature>
<dbReference type="PROSITE" id="PS50923">
    <property type="entry name" value="SUSHI"/>
    <property type="match status" value="2"/>
</dbReference>
<dbReference type="EnsemblMetazoa" id="AFAF021924-RA">
    <property type="protein sequence ID" value="AFAF021924-PA"/>
    <property type="gene ID" value="AFAF021924"/>
</dbReference>
<dbReference type="InterPro" id="IPR035976">
    <property type="entry name" value="Sushi/SCR/CCP_sf"/>
</dbReference>
<dbReference type="SUPFAM" id="SSF57535">
    <property type="entry name" value="Complement control module/SCR domain"/>
    <property type="match status" value="1"/>
</dbReference>
<reference evidence="7" key="1">
    <citation type="submission" date="2014-01" db="EMBL/GenBank/DDBJ databases">
        <title>The Genome Sequence of Anopheles farauti FAR1 (V2).</title>
        <authorList>
            <consortium name="The Broad Institute Genomics Platform"/>
            <person name="Neafsey D.E."/>
            <person name="Besansky N."/>
            <person name="Howell P."/>
            <person name="Walton C."/>
            <person name="Young S.K."/>
            <person name="Zeng Q."/>
            <person name="Gargeya S."/>
            <person name="Fitzgerald M."/>
            <person name="Haas B."/>
            <person name="Abouelleil A."/>
            <person name="Allen A.W."/>
            <person name="Alvarado L."/>
            <person name="Arachchi H.M."/>
            <person name="Berlin A.M."/>
            <person name="Chapman S.B."/>
            <person name="Gainer-Dewar J."/>
            <person name="Goldberg J."/>
            <person name="Griggs A."/>
            <person name="Gujja S."/>
            <person name="Hansen M."/>
            <person name="Howarth C."/>
            <person name="Imamovic A."/>
            <person name="Ireland A."/>
            <person name="Larimer J."/>
            <person name="McCowan C."/>
            <person name="Murphy C."/>
            <person name="Pearson M."/>
            <person name="Poon T.W."/>
            <person name="Priest M."/>
            <person name="Roberts A."/>
            <person name="Saif S."/>
            <person name="Shea T."/>
            <person name="Sisk P."/>
            <person name="Sykes S."/>
            <person name="Wortman J."/>
            <person name="Nusbaum C."/>
            <person name="Birren B."/>
        </authorList>
    </citation>
    <scope>NUCLEOTIDE SEQUENCE [LARGE SCALE GENOMIC DNA]</scope>
    <source>
        <strain evidence="7">FAR1</strain>
    </source>
</reference>
<dbReference type="EMBL" id="AXCN02001743">
    <property type="status" value="NOT_ANNOTATED_CDS"/>
    <property type="molecule type" value="Genomic_DNA"/>
</dbReference>
<proteinExistence type="predicted"/>
<keyword evidence="7" id="KW-1185">Reference proteome</keyword>
<dbReference type="InterPro" id="IPR000436">
    <property type="entry name" value="Sushi_SCR_CCP_dom"/>
</dbReference>
<comment type="caution">
    <text evidence="2">Lacks conserved residue(s) required for the propagation of feature annotation.</text>
</comment>
<keyword evidence="2" id="KW-0768">Sushi</keyword>
<evidence type="ECO:0000256" key="4">
    <source>
        <dbReference type="SAM" id="Phobius"/>
    </source>
</evidence>
<feature type="domain" description="Sushi" evidence="5">
    <location>
        <begin position="355"/>
        <end position="415"/>
    </location>
</feature>
<keyword evidence="4" id="KW-1133">Transmembrane helix</keyword>
<reference evidence="6" key="2">
    <citation type="submission" date="2023-03" db="UniProtKB">
        <authorList>
            <consortium name="EnsemblMetazoa"/>
        </authorList>
    </citation>
    <scope>IDENTIFICATION</scope>
    <source>
        <strain evidence="6">FAR1</strain>
    </source>
</reference>
<accession>A0A9I3GJ88</accession>
<dbReference type="Gene3D" id="2.10.70.10">
    <property type="entry name" value="Complement Module, domain 1"/>
    <property type="match status" value="2"/>
</dbReference>
<keyword evidence="4" id="KW-0472">Membrane</keyword>
<evidence type="ECO:0000313" key="7">
    <source>
        <dbReference type="Proteomes" id="UP000075886"/>
    </source>
</evidence>
<feature type="region of interest" description="Disordered" evidence="3">
    <location>
        <begin position="60"/>
        <end position="88"/>
    </location>
</feature>
<feature type="region of interest" description="Disordered" evidence="3">
    <location>
        <begin position="99"/>
        <end position="118"/>
    </location>
</feature>
<evidence type="ECO:0000256" key="3">
    <source>
        <dbReference type="SAM" id="MobiDB-lite"/>
    </source>
</evidence>
<keyword evidence="4" id="KW-0812">Transmembrane</keyword>
<evidence type="ECO:0000256" key="1">
    <source>
        <dbReference type="ARBA" id="ARBA00023157"/>
    </source>
</evidence>
<keyword evidence="1 2" id="KW-1015">Disulfide bond</keyword>
<dbReference type="SMART" id="SM00032">
    <property type="entry name" value="CCP"/>
    <property type="match status" value="2"/>
</dbReference>
<protein>
    <recommendedName>
        <fullName evidence="5">Sushi domain-containing protein</fullName>
    </recommendedName>
</protein>
<sequence>MSTDRRWGRLAGGNVVDGRTTCRCHTGRYHSSSTAGGPRMVVLSALTVLFVLTAITPAMGHPRSYGTGLDQTTASNATNGTTNRTASSFKRTAPQTNGMLPPHHVQTHPVAPQPTPRRRNIRPYRVHHHRTGVVRTGRNSVTSTGYVNDQVIAGNHRHHSKSIDRVSSGMQQQQQQQQRVYKNVQRGSITLAVGDRAFLEPDQNITLVYGSKHDTGVYRARAQIGKPRNGRPSQGYQHRVKGTGVATGSFRRNGSPGHLKSTNIGDLCITCPPERTAIARKGLDGVLIEPPCLSTCNGRPISKDLYELETLFGPKMNFVLPHSHGPPYSFMAKVVSKQTGNTVLTCDLRYRVVVKQCKRYKPKNRDLKVSCSLENIWGSRCTFHCRSGGYLSRPNSYVECGEDELWEGEEPYCMFNDVSDDYAADTDTHSLTGECQLDIPPENGRFACDLKENESTSNDLAVPGGTVCQVKCNEGYHVPAHLQPAIYFGCSDGHWNNTMRPFCYKPTPIPSGSSQRRRGYG</sequence>
<evidence type="ECO:0000313" key="6">
    <source>
        <dbReference type="EnsemblMetazoa" id="AFAF021924-PA"/>
    </source>
</evidence>
<feature type="disulfide bond" evidence="2">
    <location>
        <begin position="357"/>
        <end position="400"/>
    </location>
</feature>
<dbReference type="CDD" id="cd00033">
    <property type="entry name" value="CCP"/>
    <property type="match status" value="1"/>
</dbReference>
<evidence type="ECO:0000256" key="2">
    <source>
        <dbReference type="PROSITE-ProRule" id="PRU00302"/>
    </source>
</evidence>
<feature type="domain" description="Sushi" evidence="5">
    <location>
        <begin position="446"/>
        <end position="505"/>
    </location>
</feature>
<dbReference type="AlphaFoldDB" id="A0A9I3GJ88"/>
<dbReference type="Proteomes" id="UP000075886">
    <property type="component" value="Unassembled WGS sequence"/>
</dbReference>
<organism evidence="6 7">
    <name type="scientific">Anopheles farauti</name>
    <dbReference type="NCBI Taxonomy" id="69004"/>
    <lineage>
        <taxon>Eukaryota</taxon>
        <taxon>Metazoa</taxon>
        <taxon>Ecdysozoa</taxon>
        <taxon>Arthropoda</taxon>
        <taxon>Hexapoda</taxon>
        <taxon>Insecta</taxon>
        <taxon>Pterygota</taxon>
        <taxon>Neoptera</taxon>
        <taxon>Endopterygota</taxon>
        <taxon>Diptera</taxon>
        <taxon>Nematocera</taxon>
        <taxon>Culicoidea</taxon>
        <taxon>Culicidae</taxon>
        <taxon>Anophelinae</taxon>
        <taxon>Anopheles</taxon>
    </lineage>
</organism>
<name>A0A9I3GJ88_9DIPT</name>
<evidence type="ECO:0000259" key="5">
    <source>
        <dbReference type="PROSITE" id="PS50923"/>
    </source>
</evidence>
<feature type="compositionally biased region" description="Low complexity" evidence="3">
    <location>
        <begin position="72"/>
        <end position="88"/>
    </location>
</feature>